<dbReference type="EMBL" id="GFDG01000752">
    <property type="protein sequence ID" value="JAV18047.1"/>
    <property type="molecule type" value="Transcribed_RNA"/>
</dbReference>
<dbReference type="CDD" id="cd04479">
    <property type="entry name" value="RPA3"/>
    <property type="match status" value="1"/>
</dbReference>
<dbReference type="GO" id="GO:0006260">
    <property type="term" value="P:DNA replication"/>
    <property type="evidence" value="ECO:0007669"/>
    <property type="project" value="InterPro"/>
</dbReference>
<dbReference type="GO" id="GO:0000724">
    <property type="term" value="P:double-strand break repair via homologous recombination"/>
    <property type="evidence" value="ECO:0007669"/>
    <property type="project" value="TreeGrafter"/>
</dbReference>
<protein>
    <submittedName>
        <fullName evidence="4">Putative replication factor a protein 3</fullName>
    </submittedName>
</protein>
<evidence type="ECO:0000313" key="4">
    <source>
        <dbReference type="EMBL" id="JAV18047.1"/>
    </source>
</evidence>
<evidence type="ECO:0000256" key="1">
    <source>
        <dbReference type="ARBA" id="ARBA00004123"/>
    </source>
</evidence>
<dbReference type="GO" id="GO:0005662">
    <property type="term" value="C:DNA replication factor A complex"/>
    <property type="evidence" value="ECO:0007669"/>
    <property type="project" value="TreeGrafter"/>
</dbReference>
<dbReference type="PANTHER" id="PTHR15114:SF1">
    <property type="entry name" value="REPLICATION PROTEIN A 14 KDA SUBUNIT"/>
    <property type="match status" value="1"/>
</dbReference>
<dbReference type="AlphaFoldDB" id="A0A1L8EH57"/>
<comment type="similarity">
    <text evidence="2">Belongs to the replication factor A protein 3 family.</text>
</comment>
<comment type="subcellular location">
    <subcellularLocation>
        <location evidence="1">Nucleus</location>
    </subcellularLocation>
</comment>
<reference evidence="4" key="1">
    <citation type="submission" date="2017-01" db="EMBL/GenBank/DDBJ databases">
        <title>An insight into the sialome and mialome of the horn fly, Haematobia irritans.</title>
        <authorList>
            <person name="Breijo M."/>
            <person name="Boiani M."/>
            <person name="Ures X."/>
            <person name="Rocha S."/>
            <person name="Sequeira M."/>
            <person name="Ribeiro J.M."/>
        </authorList>
    </citation>
    <scope>NUCLEOTIDE SEQUENCE</scope>
</reference>
<dbReference type="PANTHER" id="PTHR15114">
    <property type="entry name" value="REPLICATION PROTEIN A3"/>
    <property type="match status" value="1"/>
</dbReference>
<keyword evidence="3" id="KW-0539">Nucleus</keyword>
<sequence length="111" mass="12231">MAFESRTHVNGNMLRQFAGQNISIMLCVEDEAGTNLTATSTDDQKISVVLPDSVGASSGDWIEVIGRPSGSTAIRAKEVILFGDEKIDFDKEAYNMMVQFMNNCKEIYRCG</sequence>
<dbReference type="GO" id="GO:0006289">
    <property type="term" value="P:nucleotide-excision repair"/>
    <property type="evidence" value="ECO:0007669"/>
    <property type="project" value="TreeGrafter"/>
</dbReference>
<organism evidence="4">
    <name type="scientific">Haematobia irritans</name>
    <name type="common">Horn fly</name>
    <name type="synonym">Conops irritans</name>
    <dbReference type="NCBI Taxonomy" id="7368"/>
    <lineage>
        <taxon>Eukaryota</taxon>
        <taxon>Metazoa</taxon>
        <taxon>Ecdysozoa</taxon>
        <taxon>Arthropoda</taxon>
        <taxon>Hexapoda</taxon>
        <taxon>Insecta</taxon>
        <taxon>Pterygota</taxon>
        <taxon>Neoptera</taxon>
        <taxon>Endopterygota</taxon>
        <taxon>Diptera</taxon>
        <taxon>Brachycera</taxon>
        <taxon>Muscomorpha</taxon>
        <taxon>Muscoidea</taxon>
        <taxon>Muscidae</taxon>
        <taxon>Haematobia</taxon>
    </lineage>
</organism>
<dbReference type="SUPFAM" id="SSF50249">
    <property type="entry name" value="Nucleic acid-binding proteins"/>
    <property type="match status" value="1"/>
</dbReference>
<dbReference type="GO" id="GO:0035861">
    <property type="term" value="C:site of double-strand break"/>
    <property type="evidence" value="ECO:0007669"/>
    <property type="project" value="TreeGrafter"/>
</dbReference>
<evidence type="ECO:0000256" key="3">
    <source>
        <dbReference type="ARBA" id="ARBA00023242"/>
    </source>
</evidence>
<dbReference type="Gene3D" id="2.40.50.140">
    <property type="entry name" value="Nucleic acid-binding proteins"/>
    <property type="match status" value="1"/>
</dbReference>
<dbReference type="GO" id="GO:0006298">
    <property type="term" value="P:mismatch repair"/>
    <property type="evidence" value="ECO:0007669"/>
    <property type="project" value="TreeGrafter"/>
</dbReference>
<name>A0A1L8EH57_HAEIR</name>
<dbReference type="GO" id="GO:0003697">
    <property type="term" value="F:single-stranded DNA binding"/>
    <property type="evidence" value="ECO:0007669"/>
    <property type="project" value="TreeGrafter"/>
</dbReference>
<dbReference type="GO" id="GO:0006284">
    <property type="term" value="P:base-excision repair"/>
    <property type="evidence" value="ECO:0007669"/>
    <property type="project" value="TreeGrafter"/>
</dbReference>
<accession>A0A1L8EH57</accession>
<evidence type="ECO:0000256" key="2">
    <source>
        <dbReference type="ARBA" id="ARBA00009761"/>
    </source>
</evidence>
<dbReference type="InterPro" id="IPR013970">
    <property type="entry name" value="Rfa2"/>
</dbReference>
<proteinExistence type="inferred from homology"/>
<dbReference type="Pfam" id="PF08661">
    <property type="entry name" value="Rep_fac-A_3"/>
    <property type="match status" value="1"/>
</dbReference>
<dbReference type="InterPro" id="IPR012340">
    <property type="entry name" value="NA-bd_OB-fold"/>
</dbReference>
<dbReference type="GO" id="GO:0003684">
    <property type="term" value="F:damaged DNA binding"/>
    <property type="evidence" value="ECO:0007669"/>
    <property type="project" value="TreeGrafter"/>
</dbReference>